<dbReference type="GO" id="GO:0016491">
    <property type="term" value="F:oxidoreductase activity"/>
    <property type="evidence" value="ECO:0007669"/>
    <property type="project" value="UniProtKB-KW"/>
</dbReference>
<reference evidence="3 4" key="1">
    <citation type="submission" date="2016-07" db="EMBL/GenBank/DDBJ databases">
        <title>Pervasive Adenine N6-methylation of Active Genes in Fungi.</title>
        <authorList>
            <consortium name="DOE Joint Genome Institute"/>
            <person name="Mondo S.J."/>
            <person name="Dannebaum R.O."/>
            <person name="Kuo R.C."/>
            <person name="Labutti K."/>
            <person name="Haridas S."/>
            <person name="Kuo A."/>
            <person name="Salamov A."/>
            <person name="Ahrendt S.R."/>
            <person name="Lipzen A."/>
            <person name="Sullivan W."/>
            <person name="Andreopoulos W.B."/>
            <person name="Clum A."/>
            <person name="Lindquist E."/>
            <person name="Daum C."/>
            <person name="Ramamoorthy G.K."/>
            <person name="Gryganskyi A."/>
            <person name="Culley D."/>
            <person name="Magnuson J.K."/>
            <person name="James T.Y."/>
            <person name="O'Malley M.A."/>
            <person name="Stajich J.E."/>
            <person name="Spatafora J.W."/>
            <person name="Visel A."/>
            <person name="Grigoriev I.V."/>
        </authorList>
    </citation>
    <scope>NUCLEOTIDE SEQUENCE [LARGE SCALE GENOMIC DNA]</scope>
    <source>
        <strain evidence="3 4">CBS 129021</strain>
    </source>
</reference>
<dbReference type="InParanoid" id="A0A1Y2EBM9"/>
<dbReference type="PRINTS" id="PR00081">
    <property type="entry name" value="GDHRDH"/>
</dbReference>
<accession>A0A1Y2EBM9</accession>
<dbReference type="GO" id="GO:0005783">
    <property type="term" value="C:endoplasmic reticulum"/>
    <property type="evidence" value="ECO:0007669"/>
    <property type="project" value="TreeGrafter"/>
</dbReference>
<evidence type="ECO:0000256" key="1">
    <source>
        <dbReference type="ARBA" id="ARBA00006484"/>
    </source>
</evidence>
<dbReference type="EMBL" id="MCFJ01000003">
    <property type="protein sequence ID" value="ORY68676.1"/>
    <property type="molecule type" value="Genomic_DNA"/>
</dbReference>
<comment type="caution">
    <text evidence="3">The sequence shown here is derived from an EMBL/GenBank/DDBJ whole genome shotgun (WGS) entry which is preliminary data.</text>
</comment>
<keyword evidence="4" id="KW-1185">Reference proteome</keyword>
<comment type="similarity">
    <text evidence="1">Belongs to the short-chain dehydrogenases/reductases (SDR) family.</text>
</comment>
<dbReference type="Pfam" id="PF00106">
    <property type="entry name" value="adh_short"/>
    <property type="match status" value="1"/>
</dbReference>
<dbReference type="PANTHER" id="PTHR43899">
    <property type="entry name" value="RH59310P"/>
    <property type="match status" value="1"/>
</dbReference>
<evidence type="ECO:0000256" key="2">
    <source>
        <dbReference type="ARBA" id="ARBA00023002"/>
    </source>
</evidence>
<gene>
    <name evidence="3" type="ORF">BCR38DRAFT_424012</name>
</gene>
<dbReference type="RefSeq" id="XP_040718963.1">
    <property type="nucleotide sequence ID" value="XM_040859622.1"/>
</dbReference>
<dbReference type="AlphaFoldDB" id="A0A1Y2EBM9"/>
<evidence type="ECO:0000313" key="4">
    <source>
        <dbReference type="Proteomes" id="UP000193689"/>
    </source>
</evidence>
<dbReference type="GeneID" id="63775834"/>
<name>A0A1Y2EBM9_9PEZI</name>
<dbReference type="Gene3D" id="3.40.50.720">
    <property type="entry name" value="NAD(P)-binding Rossmann-like Domain"/>
    <property type="match status" value="1"/>
</dbReference>
<dbReference type="InterPro" id="IPR002347">
    <property type="entry name" value="SDR_fam"/>
</dbReference>
<dbReference type="PANTHER" id="PTHR43899:SF13">
    <property type="entry name" value="RH59310P"/>
    <property type="match status" value="1"/>
</dbReference>
<dbReference type="InterPro" id="IPR036291">
    <property type="entry name" value="NAD(P)-bd_dom_sf"/>
</dbReference>
<dbReference type="PIRSF" id="PIRSF000126">
    <property type="entry name" value="11-beta-HSD1"/>
    <property type="match status" value="1"/>
</dbReference>
<dbReference type="SUPFAM" id="SSF51735">
    <property type="entry name" value="NAD(P)-binding Rossmann-fold domains"/>
    <property type="match status" value="1"/>
</dbReference>
<dbReference type="InterPro" id="IPR051019">
    <property type="entry name" value="VLCFA-Steroid_DH"/>
</dbReference>
<dbReference type="OrthoDB" id="47007at2759"/>
<protein>
    <submittedName>
        <fullName evidence="3">Short chain dehydrogenase</fullName>
    </submittedName>
</protein>
<keyword evidence="2" id="KW-0560">Oxidoreductase</keyword>
<evidence type="ECO:0000313" key="3">
    <source>
        <dbReference type="EMBL" id="ORY68676.1"/>
    </source>
</evidence>
<sequence>MSLLSPDTGLLSVVGASALLFAAYKTLDFVWLYLQPSRLYKYLRATSGNPAWAIVTGASDGIGKAIAFELASQGFNVVLHGRNPTKLDGVKAALSKAHPARSFRIWFADATKCHSDSAWLEKAVRSFDDINLTVLVNNVGGGSNPAFGGLDQFPPQEILDNLHLNVTFPTLLTSALIPLLVKNSPSLIINIGSIADHGLPLVSVYGASKAFGDILSQAVWREMMLEGREIEVIVHRLGPVTETQGNSSRASLGTPSARTIAKAVLARTGCGKKSVVSYWCHGVQDAALGFIPVSIFDYVVTGVMKRMRAEQETAKTK</sequence>
<dbReference type="STRING" id="1141098.A0A1Y2EBM9"/>
<dbReference type="Proteomes" id="UP000193689">
    <property type="component" value="Unassembled WGS sequence"/>
</dbReference>
<organism evidence="3 4">
    <name type="scientific">Pseudomassariella vexata</name>
    <dbReference type="NCBI Taxonomy" id="1141098"/>
    <lineage>
        <taxon>Eukaryota</taxon>
        <taxon>Fungi</taxon>
        <taxon>Dikarya</taxon>
        <taxon>Ascomycota</taxon>
        <taxon>Pezizomycotina</taxon>
        <taxon>Sordariomycetes</taxon>
        <taxon>Xylariomycetidae</taxon>
        <taxon>Amphisphaeriales</taxon>
        <taxon>Pseudomassariaceae</taxon>
        <taxon>Pseudomassariella</taxon>
    </lineage>
</organism>
<proteinExistence type="inferred from homology"/>